<feature type="chain" id="PRO_5044232434" evidence="3">
    <location>
        <begin position="30"/>
        <end position="555"/>
    </location>
</feature>
<gene>
    <name evidence="4" type="primary">si:dkey-175g6.2</name>
</gene>
<keyword evidence="1" id="KW-0175">Coiled coil</keyword>
<evidence type="ECO:0000256" key="2">
    <source>
        <dbReference type="SAM" id="MobiDB-lite"/>
    </source>
</evidence>
<feature type="compositionally biased region" description="Acidic residues" evidence="2">
    <location>
        <begin position="306"/>
        <end position="315"/>
    </location>
</feature>
<feature type="region of interest" description="Disordered" evidence="2">
    <location>
        <begin position="31"/>
        <end position="73"/>
    </location>
</feature>
<dbReference type="InterPro" id="IPR026128">
    <property type="entry name" value="VGF"/>
</dbReference>
<feature type="region of interest" description="Disordered" evidence="2">
    <location>
        <begin position="284"/>
        <end position="315"/>
    </location>
</feature>
<reference evidence="4" key="3">
    <citation type="submission" date="2025-09" db="UniProtKB">
        <authorList>
            <consortium name="Ensembl"/>
        </authorList>
    </citation>
    <scope>IDENTIFICATION</scope>
</reference>
<feature type="signal peptide" evidence="3">
    <location>
        <begin position="1"/>
        <end position="29"/>
    </location>
</feature>
<evidence type="ECO:0000256" key="1">
    <source>
        <dbReference type="SAM" id="Coils"/>
    </source>
</evidence>
<keyword evidence="3" id="KW-0732">Signal</keyword>
<proteinExistence type="predicted"/>
<keyword evidence="5" id="KW-1185">Reference proteome</keyword>
<reference evidence="4 5" key="1">
    <citation type="submission" date="2020-06" db="EMBL/GenBank/DDBJ databases">
        <authorList>
            <consortium name="Wellcome Sanger Institute Data Sharing"/>
        </authorList>
    </citation>
    <scope>NUCLEOTIDE SEQUENCE [LARGE SCALE GENOMIC DNA]</scope>
</reference>
<name>A0AAY4EUF9_9TELE</name>
<dbReference type="GO" id="GO:0005184">
    <property type="term" value="F:neuropeptide hormone activity"/>
    <property type="evidence" value="ECO:0007669"/>
    <property type="project" value="InterPro"/>
</dbReference>
<evidence type="ECO:0000256" key="3">
    <source>
        <dbReference type="SAM" id="SignalP"/>
    </source>
</evidence>
<dbReference type="GeneTree" id="ENSGT00910000144784"/>
<dbReference type="Proteomes" id="UP000694580">
    <property type="component" value="Chromosome 6"/>
</dbReference>
<accession>A0AAY4EUF9</accession>
<evidence type="ECO:0000313" key="4">
    <source>
        <dbReference type="Ensembl" id="ENSDCDP00010060794.1"/>
    </source>
</evidence>
<protein>
    <submittedName>
        <fullName evidence="4">Uncharacterized protein</fullName>
    </submittedName>
</protein>
<organism evidence="4 5">
    <name type="scientific">Denticeps clupeoides</name>
    <name type="common">denticle herring</name>
    <dbReference type="NCBI Taxonomy" id="299321"/>
    <lineage>
        <taxon>Eukaryota</taxon>
        <taxon>Metazoa</taxon>
        <taxon>Chordata</taxon>
        <taxon>Craniata</taxon>
        <taxon>Vertebrata</taxon>
        <taxon>Euteleostomi</taxon>
        <taxon>Actinopterygii</taxon>
        <taxon>Neopterygii</taxon>
        <taxon>Teleostei</taxon>
        <taxon>Clupei</taxon>
        <taxon>Clupeiformes</taxon>
        <taxon>Denticipitoidei</taxon>
        <taxon>Denticipitidae</taxon>
        <taxon>Denticeps</taxon>
    </lineage>
</organism>
<evidence type="ECO:0000313" key="5">
    <source>
        <dbReference type="Proteomes" id="UP000694580"/>
    </source>
</evidence>
<feature type="coiled-coil region" evidence="1">
    <location>
        <begin position="236"/>
        <end position="265"/>
    </location>
</feature>
<feature type="compositionally biased region" description="Low complexity" evidence="2">
    <location>
        <begin position="36"/>
        <end position="46"/>
    </location>
</feature>
<dbReference type="PANTHER" id="PTHR15159">
    <property type="entry name" value="NEUROSECRETORY PROTEIN VGF"/>
    <property type="match status" value="1"/>
</dbReference>
<dbReference type="AlphaFoldDB" id="A0AAY4EUF9"/>
<dbReference type="Ensembl" id="ENSDCDT00010071545.1">
    <property type="protein sequence ID" value="ENSDCDP00010060794.1"/>
    <property type="gene ID" value="ENSDCDG00010033700.1"/>
</dbReference>
<sequence length="555" mass="63772">MVMTWCQHSSSVSILLLVLLSIHPQLLPASPVPVESSLRSSSSSRSTDLPQLPQPEHEAHGDNDSQIHTRSDQSHNAGIDTAQALTSILLEALDNPGWEEDSAREQMTDPYTLLEFHQDNKNERGNGGVAEQVARKNQNIKWDEKRSVKEGNGTPAGQQFFLLDLLSKKISAEPKDNEILPPLKGYKAYNQQLAQATKKLKWLEAVTKTPQSEDRNFMDDFENSEEDENADEVLTNENERVVAKAEQEEVRRQEAEALAAREEEQRLADIASDMLLEYMDRKQQETSYLKQRKKGSVAEDKRSNEVVDDDDDDEAIDPQTIDRLIEISSKLHLPADDVVEIIADVEEKKKKKDSPPVIAPRFRPLVAPPRVMVPAVSFSKPPKKSKGPHSIDPYKKKAKAKLYQQDLWFKPQPFLAYPSYPYYQKPYRAYYPVYFPPPKSQYFNMPVLSYDYKYEDTMDYGFKPPKRRNRVKGKGRGWKQVTVGPPNPYISNYILPHPRTYQSLPMSSPITQSDRRQSPFYDPPDYGFDEMGVQQDGDEELENFIEKIYFHRRMF</sequence>
<dbReference type="PANTHER" id="PTHR15159:SF3">
    <property type="entry name" value="SI:DKEY-175G6.2"/>
    <property type="match status" value="1"/>
</dbReference>
<feature type="compositionally biased region" description="Basic and acidic residues" evidence="2">
    <location>
        <begin position="55"/>
        <end position="73"/>
    </location>
</feature>
<reference evidence="4" key="2">
    <citation type="submission" date="2025-08" db="UniProtKB">
        <authorList>
            <consortium name="Ensembl"/>
        </authorList>
    </citation>
    <scope>IDENTIFICATION</scope>
</reference>
<feature type="compositionally biased region" description="Basic and acidic residues" evidence="2">
    <location>
        <begin position="296"/>
        <end position="305"/>
    </location>
</feature>